<dbReference type="GO" id="GO:0005634">
    <property type="term" value="C:nucleus"/>
    <property type="evidence" value="ECO:0007669"/>
    <property type="project" value="TreeGrafter"/>
</dbReference>
<dbReference type="SUPFAM" id="SSF52540">
    <property type="entry name" value="P-loop containing nucleoside triphosphate hydrolases"/>
    <property type="match status" value="1"/>
</dbReference>
<evidence type="ECO:0000256" key="1">
    <source>
        <dbReference type="ARBA" id="ARBA00022705"/>
    </source>
</evidence>
<dbReference type="InterPro" id="IPR027417">
    <property type="entry name" value="P-loop_NTPase"/>
</dbReference>
<dbReference type="GO" id="GO:0005524">
    <property type="term" value="F:ATP binding"/>
    <property type="evidence" value="ECO:0007669"/>
    <property type="project" value="InterPro"/>
</dbReference>
<dbReference type="GO" id="GO:0006260">
    <property type="term" value="P:DNA replication"/>
    <property type="evidence" value="ECO:0007669"/>
    <property type="project" value="UniProtKB-KW"/>
</dbReference>
<dbReference type="PANTHER" id="PTHR23389:SF6">
    <property type="entry name" value="REPLICATION FACTOR C SUBUNIT 1"/>
    <property type="match status" value="1"/>
</dbReference>
<evidence type="ECO:0000259" key="2">
    <source>
        <dbReference type="SMART" id="SM00382"/>
    </source>
</evidence>
<dbReference type="AlphaFoldDB" id="A0A6C0JCE6"/>
<feature type="domain" description="AAA+ ATPase" evidence="2">
    <location>
        <begin position="35"/>
        <end position="173"/>
    </location>
</feature>
<dbReference type="GO" id="GO:0016887">
    <property type="term" value="F:ATP hydrolysis activity"/>
    <property type="evidence" value="ECO:0007669"/>
    <property type="project" value="InterPro"/>
</dbReference>
<dbReference type="PANTHER" id="PTHR23389">
    <property type="entry name" value="CHROMOSOME TRANSMISSION FIDELITY FACTOR 18"/>
    <property type="match status" value="1"/>
</dbReference>
<name>A0A6C0JCE6_9ZZZZ</name>
<protein>
    <recommendedName>
        <fullName evidence="2">AAA+ ATPase domain-containing protein</fullName>
    </recommendedName>
</protein>
<sequence>MDQLNLNLLLGREENEKKLIECLNYFEENKKNMLTKRGLFIYGSPGTGKTIFVEKILKKLNYDVIKYDAGDVRNKTIVDQITKHNMSDKNVLSLMQKKIKKIAIIMDELDGMNSGDKGGINTLIKLIRPKKTKKQKKEDTTMIPIICIGNYHIDKKIKEMIKICETVELKNPTQSQIKNIINILMPKLEDELRENMVGFIQGDLRKLKSTFDIYKNQESILKNQIIQNMFQKKNYNEDVKDIIKKLLNDKHSLKQHTEIMNETDRTSVGLLYHENIIDVLEDLPKKDTIPFYKDILKNVSFADYIDRITFQKQIWIFNEMSSLVKTFYNNHLYHKKYDDKNIKFNPQNVRFTKVLTKYSTEYNNSLFIQNLCTQLNMDIKDMLSYFCYLKSKYQIDEIIELFENNNYEINKLDINRIYRFLDCIVPID</sequence>
<reference evidence="3" key="1">
    <citation type="journal article" date="2020" name="Nature">
        <title>Giant virus diversity and host interactions through global metagenomics.</title>
        <authorList>
            <person name="Schulz F."/>
            <person name="Roux S."/>
            <person name="Paez-Espino D."/>
            <person name="Jungbluth S."/>
            <person name="Walsh D.A."/>
            <person name="Denef V.J."/>
            <person name="McMahon K.D."/>
            <person name="Konstantinidis K.T."/>
            <person name="Eloe-Fadrosh E.A."/>
            <person name="Kyrpides N.C."/>
            <person name="Woyke T."/>
        </authorList>
    </citation>
    <scope>NUCLEOTIDE SEQUENCE</scope>
    <source>
        <strain evidence="3">GVMAG-M-3300025880-75</strain>
    </source>
</reference>
<dbReference type="InterPro" id="IPR003959">
    <property type="entry name" value="ATPase_AAA_core"/>
</dbReference>
<evidence type="ECO:0000313" key="3">
    <source>
        <dbReference type="EMBL" id="QHU02237.1"/>
    </source>
</evidence>
<dbReference type="GO" id="GO:0003677">
    <property type="term" value="F:DNA binding"/>
    <property type="evidence" value="ECO:0007669"/>
    <property type="project" value="TreeGrafter"/>
</dbReference>
<dbReference type="Pfam" id="PF00004">
    <property type="entry name" value="AAA"/>
    <property type="match status" value="1"/>
</dbReference>
<proteinExistence type="predicted"/>
<dbReference type="SMART" id="SM00382">
    <property type="entry name" value="AAA"/>
    <property type="match status" value="1"/>
</dbReference>
<dbReference type="Gene3D" id="3.40.50.300">
    <property type="entry name" value="P-loop containing nucleotide triphosphate hydrolases"/>
    <property type="match status" value="1"/>
</dbReference>
<dbReference type="EMBL" id="MN740355">
    <property type="protein sequence ID" value="QHU02237.1"/>
    <property type="molecule type" value="Genomic_DNA"/>
</dbReference>
<accession>A0A6C0JCE6</accession>
<keyword evidence="1" id="KW-0235">DNA replication</keyword>
<organism evidence="3">
    <name type="scientific">viral metagenome</name>
    <dbReference type="NCBI Taxonomy" id="1070528"/>
    <lineage>
        <taxon>unclassified sequences</taxon>
        <taxon>metagenomes</taxon>
        <taxon>organismal metagenomes</taxon>
    </lineage>
</organism>
<dbReference type="InterPro" id="IPR003593">
    <property type="entry name" value="AAA+_ATPase"/>
</dbReference>